<dbReference type="Pfam" id="PF07179">
    <property type="entry name" value="SseB"/>
    <property type="match status" value="1"/>
</dbReference>
<feature type="domain" description="SseB protein N-terminal" evidence="1">
    <location>
        <begin position="12"/>
        <end position="120"/>
    </location>
</feature>
<dbReference type="InterPro" id="IPR009839">
    <property type="entry name" value="SseB_N"/>
</dbReference>
<sequence>MTEITPLDAAHAAMEAAPQDDAARLRFYERLADGELFVLLAKEAEGDNIEPELFELGDASFVLVFDREERLSQFVGREAPYAALSGRIAANMLAGQGIGLALNLEVAPSQMLLPPEAVDWLSETLGHGPQETEAHIEEVSPPGGLPEVLVTALDTKLATATGLARCAWLAGVAYSDGTRSHLLAFAGTVPGAEEALARAVNEALVFSGIEAGALDVAFVRDSDPLAASLTRVGLRFDLPEPEAPAKVERIAPGSDPKSPPILR</sequence>
<proteinExistence type="predicted"/>
<dbReference type="OrthoDB" id="7831317at2"/>
<evidence type="ECO:0000313" key="3">
    <source>
        <dbReference type="Proteomes" id="UP000198994"/>
    </source>
</evidence>
<accession>A0A1G7M4Y9</accession>
<name>A0A1G7M4Y9_9RHOB</name>
<organism evidence="2 3">
    <name type="scientific">Salipiger thiooxidans</name>
    <dbReference type="NCBI Taxonomy" id="282683"/>
    <lineage>
        <taxon>Bacteria</taxon>
        <taxon>Pseudomonadati</taxon>
        <taxon>Pseudomonadota</taxon>
        <taxon>Alphaproteobacteria</taxon>
        <taxon>Rhodobacterales</taxon>
        <taxon>Roseobacteraceae</taxon>
        <taxon>Salipiger</taxon>
    </lineage>
</organism>
<dbReference type="STRING" id="282683.SAMN04488105_12930"/>
<dbReference type="Proteomes" id="UP000198994">
    <property type="component" value="Unassembled WGS sequence"/>
</dbReference>
<dbReference type="RefSeq" id="WP_008886775.1">
    <property type="nucleotide sequence ID" value="NZ_FNAV01000029.1"/>
</dbReference>
<evidence type="ECO:0000313" key="2">
    <source>
        <dbReference type="EMBL" id="SDF56239.1"/>
    </source>
</evidence>
<dbReference type="EMBL" id="FNAV01000029">
    <property type="protein sequence ID" value="SDF56239.1"/>
    <property type="molecule type" value="Genomic_DNA"/>
</dbReference>
<protein>
    <submittedName>
        <fullName evidence="2">SseB protein N-terminal domain-containing protein</fullName>
    </submittedName>
</protein>
<dbReference type="AlphaFoldDB" id="A0A1G7M4Y9"/>
<evidence type="ECO:0000259" key="1">
    <source>
        <dbReference type="Pfam" id="PF07179"/>
    </source>
</evidence>
<reference evidence="3" key="1">
    <citation type="submission" date="2016-10" db="EMBL/GenBank/DDBJ databases">
        <authorList>
            <person name="Varghese N."/>
            <person name="Submissions S."/>
        </authorList>
    </citation>
    <scope>NUCLEOTIDE SEQUENCE [LARGE SCALE GENOMIC DNA]</scope>
    <source>
        <strain evidence="3">DSM 10146</strain>
    </source>
</reference>
<gene>
    <name evidence="2" type="ORF">SAMN04488105_12930</name>
</gene>
<keyword evidence="3" id="KW-1185">Reference proteome</keyword>